<evidence type="ECO:0000256" key="2">
    <source>
        <dbReference type="ARBA" id="ARBA00022692"/>
    </source>
</evidence>
<feature type="transmembrane region" description="Helical" evidence="5">
    <location>
        <begin position="294"/>
        <end position="313"/>
    </location>
</feature>
<dbReference type="InterPro" id="IPR050186">
    <property type="entry name" value="TPT_transporter"/>
</dbReference>
<gene>
    <name evidence="8 9 10" type="primary">LOC104591259</name>
</gene>
<evidence type="ECO:0000256" key="3">
    <source>
        <dbReference type="ARBA" id="ARBA00022989"/>
    </source>
</evidence>
<keyword evidence="3 5" id="KW-1133">Transmembrane helix</keyword>
<feature type="transmembrane region" description="Helical" evidence="5">
    <location>
        <begin position="108"/>
        <end position="128"/>
    </location>
</feature>
<dbReference type="RefSeq" id="XP_010248368.1">
    <property type="nucleotide sequence ID" value="XM_010250066.2"/>
</dbReference>
<name>A0A1U7Z7I6_NELNU</name>
<evidence type="ECO:0000313" key="7">
    <source>
        <dbReference type="Proteomes" id="UP000189703"/>
    </source>
</evidence>
<evidence type="ECO:0000313" key="10">
    <source>
        <dbReference type="RefSeq" id="XP_010248368.1"/>
    </source>
</evidence>
<reference evidence="8 9" key="1">
    <citation type="submission" date="2025-04" db="UniProtKB">
        <authorList>
            <consortium name="RefSeq"/>
        </authorList>
    </citation>
    <scope>IDENTIFICATION</scope>
</reference>
<feature type="transmembrane region" description="Helical" evidence="5">
    <location>
        <begin position="68"/>
        <end position="88"/>
    </location>
</feature>
<dbReference type="GO" id="GO:0015297">
    <property type="term" value="F:antiporter activity"/>
    <property type="evidence" value="ECO:0000318"/>
    <property type="project" value="GO_Central"/>
</dbReference>
<dbReference type="OMA" id="DNAISWR"/>
<feature type="transmembrane region" description="Helical" evidence="5">
    <location>
        <begin position="352"/>
        <end position="371"/>
    </location>
</feature>
<dbReference type="GO" id="GO:0015786">
    <property type="term" value="P:UDP-glucose transmembrane transport"/>
    <property type="evidence" value="ECO:0000318"/>
    <property type="project" value="GO_Central"/>
</dbReference>
<dbReference type="GO" id="GO:0005793">
    <property type="term" value="C:endoplasmic reticulum-Golgi intermediate compartment"/>
    <property type="evidence" value="ECO:0000318"/>
    <property type="project" value="GO_Central"/>
</dbReference>
<feature type="transmembrane region" description="Helical" evidence="5">
    <location>
        <begin position="255"/>
        <end position="274"/>
    </location>
</feature>
<organism evidence="7 9">
    <name type="scientific">Nelumbo nucifera</name>
    <name type="common">Sacred lotus</name>
    <dbReference type="NCBI Taxonomy" id="4432"/>
    <lineage>
        <taxon>Eukaryota</taxon>
        <taxon>Viridiplantae</taxon>
        <taxon>Streptophyta</taxon>
        <taxon>Embryophyta</taxon>
        <taxon>Tracheophyta</taxon>
        <taxon>Spermatophyta</taxon>
        <taxon>Magnoliopsida</taxon>
        <taxon>Proteales</taxon>
        <taxon>Nelumbonaceae</taxon>
        <taxon>Nelumbo</taxon>
    </lineage>
</organism>
<dbReference type="InterPro" id="IPR004853">
    <property type="entry name" value="Sugar_P_trans_dom"/>
</dbReference>
<evidence type="ECO:0000313" key="9">
    <source>
        <dbReference type="RefSeq" id="XP_010248367.1"/>
    </source>
</evidence>
<proteinExistence type="predicted"/>
<dbReference type="Gene3D" id="1.10.3730.20">
    <property type="match status" value="1"/>
</dbReference>
<evidence type="ECO:0000256" key="1">
    <source>
        <dbReference type="ARBA" id="ARBA00004141"/>
    </source>
</evidence>
<accession>A0A1U7Z7I6</accession>
<keyword evidence="4 5" id="KW-0472">Membrane</keyword>
<dbReference type="SUPFAM" id="SSF103481">
    <property type="entry name" value="Multidrug resistance efflux transporter EmrE"/>
    <property type="match status" value="1"/>
</dbReference>
<dbReference type="OrthoDB" id="18894at2759"/>
<evidence type="ECO:0000256" key="5">
    <source>
        <dbReference type="SAM" id="Phobius"/>
    </source>
</evidence>
<protein>
    <submittedName>
        <fullName evidence="8 9">Probable sugar phosphate/phosphate translocator At1g06470 isoform X1</fullName>
    </submittedName>
</protein>
<dbReference type="AlphaFoldDB" id="A0A1U7Z7I6"/>
<feature type="transmembrane region" description="Helical" evidence="5">
    <location>
        <begin position="220"/>
        <end position="243"/>
    </location>
</feature>
<keyword evidence="7" id="KW-1185">Reference proteome</keyword>
<evidence type="ECO:0000313" key="8">
    <source>
        <dbReference type="RefSeq" id="XP_010248366.1"/>
    </source>
</evidence>
<dbReference type="Proteomes" id="UP000189703">
    <property type="component" value="Unplaced"/>
</dbReference>
<dbReference type="PANTHER" id="PTHR11132">
    <property type="entry name" value="SOLUTE CARRIER FAMILY 35"/>
    <property type="match status" value="1"/>
</dbReference>
<feature type="domain" description="Sugar phosphate transporter" evidence="6">
    <location>
        <begin position="70"/>
        <end position="369"/>
    </location>
</feature>
<dbReference type="GO" id="GO:0016020">
    <property type="term" value="C:membrane"/>
    <property type="evidence" value="ECO:0007669"/>
    <property type="project" value="UniProtKB-SubCell"/>
</dbReference>
<dbReference type="RefSeq" id="XP_010248367.1">
    <property type="nucleotide sequence ID" value="XM_010250065.2"/>
</dbReference>
<dbReference type="GO" id="GO:0005801">
    <property type="term" value="C:cis-Golgi network"/>
    <property type="evidence" value="ECO:0000318"/>
    <property type="project" value="GO_Central"/>
</dbReference>
<comment type="subcellular location">
    <subcellularLocation>
        <location evidence="1">Membrane</location>
        <topology evidence="1">Multi-pass membrane protein</topology>
    </subcellularLocation>
</comment>
<dbReference type="GO" id="GO:0005794">
    <property type="term" value="C:Golgi apparatus"/>
    <property type="evidence" value="ECO:0000318"/>
    <property type="project" value="GO_Central"/>
</dbReference>
<evidence type="ECO:0000259" key="6">
    <source>
        <dbReference type="Pfam" id="PF03151"/>
    </source>
</evidence>
<dbReference type="Pfam" id="PF03151">
    <property type="entry name" value="TPT"/>
    <property type="match status" value="1"/>
</dbReference>
<feature type="transmembrane region" description="Helical" evidence="5">
    <location>
        <begin position="195"/>
        <end position="214"/>
    </location>
</feature>
<dbReference type="GeneID" id="104591259"/>
<dbReference type="InterPro" id="IPR037185">
    <property type="entry name" value="EmrE-like"/>
</dbReference>
<feature type="transmembrane region" description="Helical" evidence="5">
    <location>
        <begin position="163"/>
        <end position="188"/>
    </location>
</feature>
<dbReference type="RefSeq" id="XP_010248366.1">
    <property type="nucleotide sequence ID" value="XM_010250064.2"/>
</dbReference>
<dbReference type="eggNOG" id="KOG1443">
    <property type="taxonomic scope" value="Eukaryota"/>
</dbReference>
<dbReference type="KEGG" id="nnu:104591259"/>
<sequence length="411" mass="46546">MHLNEGNAMGTVPVHVKVGNETKYIPFDIENRTNNLSHLSDINVDRFASEEIHETVTNTQNSISAATVLKALFFIFVWYAFSTCLTLYNKILLGDQLWKFPAPLLMSTVHFAMQAVLSKAITCCYAQRFKPSIKIPWRDYFIRVVPTALGTALDINLSNVSLVFISVTFATMCKSASPIFLLLFAFAFRLETPSIQLLGIILIISIGILLTVAKETEFEFWGFIFVMLADVMSGFRWCMTQILLQKESYGLKDPITFMSHVAPVMAVATFILSLIMDPWDEFKRNNYFNNSWHVFRSCLLMLFGGTLAFFMVLTEYILVSVTSAVTVTIAGVVKEAVTILVAVFYFHDQFTWLKGIGLLTIMIGVSLFNWYKYQKLQKGHTNENDEAMLLNSNAAAKYVILEEMDDVDDEI</sequence>
<keyword evidence="2 5" id="KW-0812">Transmembrane</keyword>
<evidence type="ECO:0000256" key="4">
    <source>
        <dbReference type="ARBA" id="ARBA00023136"/>
    </source>
</evidence>